<dbReference type="PANTHER" id="PTHR48027">
    <property type="entry name" value="HETEROGENEOUS NUCLEAR RIBONUCLEOPROTEIN 87F-RELATED"/>
    <property type="match status" value="1"/>
</dbReference>
<gene>
    <name evidence="5" type="ORF">AAFC00_007305</name>
</gene>
<feature type="region of interest" description="Disordered" evidence="3">
    <location>
        <begin position="50"/>
        <end position="105"/>
    </location>
</feature>
<dbReference type="RefSeq" id="XP_069201991.1">
    <property type="nucleotide sequence ID" value="XM_069347385.1"/>
</dbReference>
<feature type="compositionally biased region" description="Polar residues" evidence="3">
    <location>
        <begin position="94"/>
        <end position="105"/>
    </location>
</feature>
<keyword evidence="1 2" id="KW-0694">RNA-binding</keyword>
<comment type="caution">
    <text evidence="5">The sequence shown here is derived from an EMBL/GenBank/DDBJ whole genome shotgun (WGS) entry which is preliminary data.</text>
</comment>
<proteinExistence type="predicted"/>
<dbReference type="InterPro" id="IPR035979">
    <property type="entry name" value="RBD_domain_sf"/>
</dbReference>
<dbReference type="Proteomes" id="UP001562354">
    <property type="component" value="Unassembled WGS sequence"/>
</dbReference>
<dbReference type="Pfam" id="PF00076">
    <property type="entry name" value="RRM_1"/>
    <property type="match status" value="2"/>
</dbReference>
<keyword evidence="6" id="KW-1185">Reference proteome</keyword>
<protein>
    <recommendedName>
        <fullName evidence="4">RRM domain-containing protein</fullName>
    </recommendedName>
</protein>
<evidence type="ECO:0000313" key="6">
    <source>
        <dbReference type="Proteomes" id="UP001562354"/>
    </source>
</evidence>
<dbReference type="InterPro" id="IPR012677">
    <property type="entry name" value="Nucleotide-bd_a/b_plait_sf"/>
</dbReference>
<feature type="domain" description="RRM" evidence="4">
    <location>
        <begin position="253"/>
        <end position="331"/>
    </location>
</feature>
<dbReference type="GeneID" id="95981004"/>
<reference evidence="5 6" key="1">
    <citation type="submission" date="2024-07" db="EMBL/GenBank/DDBJ databases">
        <title>Draft sequence of the Neodothiora populina.</title>
        <authorList>
            <person name="Drown D.D."/>
            <person name="Schuette U.S."/>
            <person name="Buechlein A.B."/>
            <person name="Rusch D.R."/>
            <person name="Winton L.W."/>
            <person name="Adams G.A."/>
        </authorList>
    </citation>
    <scope>NUCLEOTIDE SEQUENCE [LARGE SCALE GENOMIC DNA]</scope>
    <source>
        <strain evidence="5 6">CPC 39397</strain>
    </source>
</reference>
<name>A0ABR3PHU2_9PEZI</name>
<evidence type="ECO:0000313" key="5">
    <source>
        <dbReference type="EMBL" id="KAL1305718.1"/>
    </source>
</evidence>
<evidence type="ECO:0000256" key="1">
    <source>
        <dbReference type="ARBA" id="ARBA00022884"/>
    </source>
</evidence>
<feature type="domain" description="RRM" evidence="4">
    <location>
        <begin position="150"/>
        <end position="227"/>
    </location>
</feature>
<dbReference type="PROSITE" id="PS50102">
    <property type="entry name" value="RRM"/>
    <property type="match status" value="2"/>
</dbReference>
<dbReference type="EMBL" id="JBFMKM010000006">
    <property type="protein sequence ID" value="KAL1305718.1"/>
    <property type="molecule type" value="Genomic_DNA"/>
</dbReference>
<dbReference type="SMART" id="SM00360">
    <property type="entry name" value="RRM"/>
    <property type="match status" value="2"/>
</dbReference>
<evidence type="ECO:0000256" key="2">
    <source>
        <dbReference type="PROSITE-ProRule" id="PRU00176"/>
    </source>
</evidence>
<feature type="compositionally biased region" description="Low complexity" evidence="3">
    <location>
        <begin position="228"/>
        <end position="242"/>
    </location>
</feature>
<dbReference type="InterPro" id="IPR052462">
    <property type="entry name" value="SLIRP/GR-RBP-like"/>
</dbReference>
<evidence type="ECO:0000259" key="4">
    <source>
        <dbReference type="PROSITE" id="PS50102"/>
    </source>
</evidence>
<accession>A0ABR3PHU2</accession>
<sequence length="342" mass="37066">MYLLRRAAVRSFSSQTTAFLAKPRTLATKTSSGSALRTQQWAVSSYQRRFASDEASPAKASTTDETVPTKPSQAEQTIAEQVKATEQKAESSIGEASSTVAETAQNAAETIKETATSAVGAAQDALSSAAAAVAPRTSRPRRDDSGKEGKILYVGNLFFEARANDIEREFSRFGNVVNCRLATDPKGLSRGFAFVEFSEASEAAEAQKNLNQQVFQGRRMAVQPHINRGAAASGERASSQRAPRPGHDNPPSKTLFIGNMSFEMTDKDLNDLFKNVANVIDVRVAIDRRTGQPRGFAHADFVDVDAATNALAELNNKEVFGRRLKVNYGVESKHRQGNEAPY</sequence>
<dbReference type="InterPro" id="IPR000504">
    <property type="entry name" value="RRM_dom"/>
</dbReference>
<dbReference type="SUPFAM" id="SSF54928">
    <property type="entry name" value="RNA-binding domain, RBD"/>
    <property type="match status" value="2"/>
</dbReference>
<feature type="compositionally biased region" description="Polar residues" evidence="3">
    <location>
        <begin position="59"/>
        <end position="79"/>
    </location>
</feature>
<dbReference type="CDD" id="cd00590">
    <property type="entry name" value="RRM_SF"/>
    <property type="match status" value="1"/>
</dbReference>
<dbReference type="Gene3D" id="3.30.70.330">
    <property type="match status" value="2"/>
</dbReference>
<organism evidence="5 6">
    <name type="scientific">Neodothiora populina</name>
    <dbReference type="NCBI Taxonomy" id="2781224"/>
    <lineage>
        <taxon>Eukaryota</taxon>
        <taxon>Fungi</taxon>
        <taxon>Dikarya</taxon>
        <taxon>Ascomycota</taxon>
        <taxon>Pezizomycotina</taxon>
        <taxon>Dothideomycetes</taxon>
        <taxon>Dothideomycetidae</taxon>
        <taxon>Dothideales</taxon>
        <taxon>Dothioraceae</taxon>
        <taxon>Neodothiora</taxon>
    </lineage>
</organism>
<evidence type="ECO:0000256" key="3">
    <source>
        <dbReference type="SAM" id="MobiDB-lite"/>
    </source>
</evidence>
<feature type="region of interest" description="Disordered" evidence="3">
    <location>
        <begin position="228"/>
        <end position="253"/>
    </location>
</feature>